<protein>
    <submittedName>
        <fullName evidence="2">Uncharacterized protein</fullName>
    </submittedName>
</protein>
<keyword evidence="1" id="KW-0812">Transmembrane</keyword>
<dbReference type="Proteomes" id="UP000499080">
    <property type="component" value="Unassembled WGS sequence"/>
</dbReference>
<proteinExistence type="predicted"/>
<dbReference type="EMBL" id="BGPR01003256">
    <property type="protein sequence ID" value="GBM85687.1"/>
    <property type="molecule type" value="Genomic_DNA"/>
</dbReference>
<dbReference type="OrthoDB" id="10616293at2759"/>
<comment type="caution">
    <text evidence="2">The sequence shown here is derived from an EMBL/GenBank/DDBJ whole genome shotgun (WGS) entry which is preliminary data.</text>
</comment>
<accession>A0A4Y2J6B9</accession>
<organism evidence="2 3">
    <name type="scientific">Araneus ventricosus</name>
    <name type="common">Orbweaver spider</name>
    <name type="synonym">Epeira ventricosa</name>
    <dbReference type="NCBI Taxonomy" id="182803"/>
    <lineage>
        <taxon>Eukaryota</taxon>
        <taxon>Metazoa</taxon>
        <taxon>Ecdysozoa</taxon>
        <taxon>Arthropoda</taxon>
        <taxon>Chelicerata</taxon>
        <taxon>Arachnida</taxon>
        <taxon>Araneae</taxon>
        <taxon>Araneomorphae</taxon>
        <taxon>Entelegynae</taxon>
        <taxon>Araneoidea</taxon>
        <taxon>Araneidae</taxon>
        <taxon>Araneus</taxon>
    </lineage>
</organism>
<keyword evidence="1" id="KW-0472">Membrane</keyword>
<keyword evidence="1" id="KW-1133">Transmembrane helix</keyword>
<feature type="transmembrane region" description="Helical" evidence="1">
    <location>
        <begin position="75"/>
        <end position="96"/>
    </location>
</feature>
<evidence type="ECO:0000313" key="2">
    <source>
        <dbReference type="EMBL" id="GBM85687.1"/>
    </source>
</evidence>
<gene>
    <name evidence="2" type="ORF">AVEN_95197_1</name>
</gene>
<name>A0A4Y2J6B9_ARAVE</name>
<evidence type="ECO:0000313" key="3">
    <source>
        <dbReference type="Proteomes" id="UP000499080"/>
    </source>
</evidence>
<sequence length="191" mass="21605">MRPTHSNLQRAAKAALEKSPHTPCSLHPHANVPRPCPSTTSIFNSRHWTLPAIDPALPPCYIPPPIDPRLPLSSLFLPLMIPLLLSILHGILICIFSRITVAQYEWGGDFCFKWRKFREKGNGFAFEDRQRLLEIRDPAFEMWSINWNRCSHKMLEEIGGSFRTCRGGEIKLSRKTGLLAVSVCALSICIC</sequence>
<reference evidence="2 3" key="1">
    <citation type="journal article" date="2019" name="Sci. Rep.">
        <title>Orb-weaving spider Araneus ventricosus genome elucidates the spidroin gene catalogue.</title>
        <authorList>
            <person name="Kono N."/>
            <person name="Nakamura H."/>
            <person name="Ohtoshi R."/>
            <person name="Moran D.A.P."/>
            <person name="Shinohara A."/>
            <person name="Yoshida Y."/>
            <person name="Fujiwara M."/>
            <person name="Mori M."/>
            <person name="Tomita M."/>
            <person name="Arakawa K."/>
        </authorList>
    </citation>
    <scope>NUCLEOTIDE SEQUENCE [LARGE SCALE GENOMIC DNA]</scope>
</reference>
<keyword evidence="3" id="KW-1185">Reference proteome</keyword>
<dbReference type="AlphaFoldDB" id="A0A4Y2J6B9"/>
<evidence type="ECO:0000256" key="1">
    <source>
        <dbReference type="SAM" id="Phobius"/>
    </source>
</evidence>